<dbReference type="RefSeq" id="WP_239124294.1">
    <property type="nucleotide sequence ID" value="NZ_BONY01000067.1"/>
</dbReference>
<comment type="caution">
    <text evidence="3">The sequence shown here is derived from an EMBL/GenBank/DDBJ whole genome shotgun (WGS) entry which is preliminary data.</text>
</comment>
<feature type="chain" id="PRO_5035249247" evidence="2">
    <location>
        <begin position="20"/>
        <end position="271"/>
    </location>
</feature>
<accession>A0A8J3QHA3</accession>
<feature type="signal peptide" evidence="2">
    <location>
        <begin position="1"/>
        <end position="19"/>
    </location>
</feature>
<organism evidence="3 4">
    <name type="scientific">Rhizocola hellebori</name>
    <dbReference type="NCBI Taxonomy" id="1392758"/>
    <lineage>
        <taxon>Bacteria</taxon>
        <taxon>Bacillati</taxon>
        <taxon>Actinomycetota</taxon>
        <taxon>Actinomycetes</taxon>
        <taxon>Micromonosporales</taxon>
        <taxon>Micromonosporaceae</taxon>
        <taxon>Rhizocola</taxon>
    </lineage>
</organism>
<gene>
    <name evidence="3" type="ORF">Rhe02_74800</name>
</gene>
<sequence length="271" mass="29790">MKAPIPALLALLLLTSPMAAGPGADQRLPWCKGDRRASTRPPAAPPSLTSPGACQAKASSLQRTRPIPAPGYHHLGATTTTGWSGVLARLEVGDPGVRAGTFDFLATRVMAKAETPDGLAWLEAGWAETGWDGAGKQRIYTYDTNRDSWAFYSQYEVKPGDQFWILVQTEQDSPAPAWQAWLWWGDAWHLLTSQELPLTGRAQIEQYVEVHTENPFPVPRLQVDNVQLKDGPAGPLGYWDERVATMPGTPTGGYCLDWIRLYYTWAANTCP</sequence>
<reference evidence="3" key="1">
    <citation type="submission" date="2021-01" db="EMBL/GenBank/DDBJ databases">
        <title>Whole genome shotgun sequence of Rhizocola hellebori NBRC 109834.</title>
        <authorList>
            <person name="Komaki H."/>
            <person name="Tamura T."/>
        </authorList>
    </citation>
    <scope>NUCLEOTIDE SEQUENCE</scope>
    <source>
        <strain evidence="3">NBRC 109834</strain>
    </source>
</reference>
<evidence type="ECO:0000313" key="3">
    <source>
        <dbReference type="EMBL" id="GIH09413.1"/>
    </source>
</evidence>
<dbReference type="EMBL" id="BONY01000067">
    <property type="protein sequence ID" value="GIH09413.1"/>
    <property type="molecule type" value="Genomic_DNA"/>
</dbReference>
<feature type="region of interest" description="Disordered" evidence="1">
    <location>
        <begin position="24"/>
        <end position="53"/>
    </location>
</feature>
<evidence type="ECO:0000256" key="2">
    <source>
        <dbReference type="SAM" id="SignalP"/>
    </source>
</evidence>
<protein>
    <submittedName>
        <fullName evidence="3">Uncharacterized protein</fullName>
    </submittedName>
</protein>
<name>A0A8J3QHA3_9ACTN</name>
<dbReference type="Proteomes" id="UP000612899">
    <property type="component" value="Unassembled WGS sequence"/>
</dbReference>
<keyword evidence="4" id="KW-1185">Reference proteome</keyword>
<proteinExistence type="predicted"/>
<keyword evidence="2" id="KW-0732">Signal</keyword>
<dbReference type="AlphaFoldDB" id="A0A8J3QHA3"/>
<evidence type="ECO:0000313" key="4">
    <source>
        <dbReference type="Proteomes" id="UP000612899"/>
    </source>
</evidence>
<evidence type="ECO:0000256" key="1">
    <source>
        <dbReference type="SAM" id="MobiDB-lite"/>
    </source>
</evidence>